<keyword evidence="3" id="KW-1185">Reference proteome</keyword>
<dbReference type="OrthoDB" id="3578550at2"/>
<dbReference type="InterPro" id="IPR027843">
    <property type="entry name" value="DUF4440"/>
</dbReference>
<dbReference type="RefSeq" id="WP_091047398.1">
    <property type="nucleotide sequence ID" value="NZ_FNGF01000002.1"/>
</dbReference>
<reference evidence="3" key="1">
    <citation type="submission" date="2016-10" db="EMBL/GenBank/DDBJ databases">
        <authorList>
            <person name="Varghese N."/>
            <person name="Submissions S."/>
        </authorList>
    </citation>
    <scope>NUCLEOTIDE SEQUENCE [LARGE SCALE GENOMIC DNA]</scope>
    <source>
        <strain evidence="3">CGMCC 4.3147</strain>
    </source>
</reference>
<feature type="domain" description="DUF4440" evidence="1">
    <location>
        <begin position="9"/>
        <end position="115"/>
    </location>
</feature>
<dbReference type="AlphaFoldDB" id="A0A1G9G0E9"/>
<sequence length="127" mass="13498">MNTTNEDSLAAAEAALQRAQLAGDVAALEALLHPDVVYVAPDGAEYDRSQDLESHASGQLRLTSLEQLQGAAREFGQTGATRARVRIAGLAGGEPFAAEMLYTRTWVFHDGRWQVVQAHGASIPPAA</sequence>
<dbReference type="Proteomes" id="UP000198662">
    <property type="component" value="Unassembled WGS sequence"/>
</dbReference>
<dbReference type="Pfam" id="PF14534">
    <property type="entry name" value="DUF4440"/>
    <property type="match status" value="1"/>
</dbReference>
<dbReference type="Gene3D" id="3.10.450.50">
    <property type="match status" value="1"/>
</dbReference>
<evidence type="ECO:0000313" key="2">
    <source>
        <dbReference type="EMBL" id="SDK94112.1"/>
    </source>
</evidence>
<proteinExistence type="predicted"/>
<protein>
    <recommendedName>
        <fullName evidence="1">DUF4440 domain-containing protein</fullName>
    </recommendedName>
</protein>
<gene>
    <name evidence="2" type="ORF">SAMN05216298_2138</name>
</gene>
<dbReference type="EMBL" id="FNGF01000002">
    <property type="protein sequence ID" value="SDK94112.1"/>
    <property type="molecule type" value="Genomic_DNA"/>
</dbReference>
<dbReference type="STRING" id="380244.SAMN05216298_2138"/>
<evidence type="ECO:0000259" key="1">
    <source>
        <dbReference type="Pfam" id="PF14534"/>
    </source>
</evidence>
<dbReference type="InterPro" id="IPR032710">
    <property type="entry name" value="NTF2-like_dom_sf"/>
</dbReference>
<name>A0A1G9G0E9_9ACTN</name>
<dbReference type="SUPFAM" id="SSF54427">
    <property type="entry name" value="NTF2-like"/>
    <property type="match status" value="1"/>
</dbReference>
<evidence type="ECO:0000313" key="3">
    <source>
        <dbReference type="Proteomes" id="UP000198662"/>
    </source>
</evidence>
<organism evidence="2 3">
    <name type="scientific">Glycomyces sambucus</name>
    <dbReference type="NCBI Taxonomy" id="380244"/>
    <lineage>
        <taxon>Bacteria</taxon>
        <taxon>Bacillati</taxon>
        <taxon>Actinomycetota</taxon>
        <taxon>Actinomycetes</taxon>
        <taxon>Glycomycetales</taxon>
        <taxon>Glycomycetaceae</taxon>
        <taxon>Glycomyces</taxon>
    </lineage>
</organism>
<accession>A0A1G9G0E9</accession>